<keyword evidence="5" id="KW-1185">Reference proteome</keyword>
<gene>
    <name evidence="4" type="primary">AUGUSTUS-3.0.2_32588</name>
    <name evidence="4" type="ORF">TcasGA2_TC032588</name>
</gene>
<dbReference type="InParanoid" id="A0A139WK99"/>
<feature type="domain" description="EGF-like" evidence="3">
    <location>
        <begin position="231"/>
        <end position="242"/>
    </location>
</feature>
<dbReference type="AlphaFoldDB" id="A0A139WK99"/>
<reference evidence="4 5" key="2">
    <citation type="journal article" date="2010" name="Nucleic Acids Res.">
        <title>BeetleBase in 2010: revisions to provide comprehensive genomic information for Tribolium castaneum.</title>
        <authorList>
            <person name="Kim H.S."/>
            <person name="Murphy T."/>
            <person name="Xia J."/>
            <person name="Caragea D."/>
            <person name="Park Y."/>
            <person name="Beeman R.W."/>
            <person name="Lorenzen M.D."/>
            <person name="Butcher S."/>
            <person name="Manak J.R."/>
            <person name="Brown S.J."/>
        </authorList>
    </citation>
    <scope>GENOME REANNOTATION</scope>
    <source>
        <strain evidence="4 5">Georgia GA2</strain>
    </source>
</reference>
<evidence type="ECO:0000313" key="5">
    <source>
        <dbReference type="Proteomes" id="UP000007266"/>
    </source>
</evidence>
<dbReference type="InterPro" id="IPR000742">
    <property type="entry name" value="EGF"/>
</dbReference>
<keyword evidence="2" id="KW-0812">Transmembrane</keyword>
<feature type="transmembrane region" description="Helical" evidence="2">
    <location>
        <begin position="272"/>
        <end position="299"/>
    </location>
</feature>
<sequence length="390" mass="43492">MKLCFSTVIIQNAGVYEINSDDIAMIFYLTVENTFECKVHVSVSSLKCIEGDPYSDTADHMFVIGGDMGVINSKGVKNATLIYPNLYLRNRAGKCLMSLNYQTEQSSEQMIREIYFNTNEIYHKGGGTALDKCSTCDLTSETCLPVDCVIKYSSRRSYFNRERKICQSVPECPPNTIYVPKSNICRKLHEPVCESDLEMIEDGNIEHCHSISNIVNSKCYHGVLDNGTGECECDDGWATATCAEGAYHPTLNLYHMCNVGFNSWQRANREKLIMTILVLVILAIALAAKMLLAVCLLNWCCHFIRSRSKSYIDDEFCGSEHCHYSSYCGDADCLQEVPKDKSSRTIRVSFSNISSAEDTDATASGDDDKTHSKSSGNASHATINLCHCQR</sequence>
<keyword evidence="2" id="KW-1133">Transmembrane helix</keyword>
<dbReference type="OMA" id="YCEFEIA"/>
<organism evidence="4 5">
    <name type="scientific">Tribolium castaneum</name>
    <name type="common">Red flour beetle</name>
    <dbReference type="NCBI Taxonomy" id="7070"/>
    <lineage>
        <taxon>Eukaryota</taxon>
        <taxon>Metazoa</taxon>
        <taxon>Ecdysozoa</taxon>
        <taxon>Arthropoda</taxon>
        <taxon>Hexapoda</taxon>
        <taxon>Insecta</taxon>
        <taxon>Pterygota</taxon>
        <taxon>Neoptera</taxon>
        <taxon>Endopterygota</taxon>
        <taxon>Coleoptera</taxon>
        <taxon>Polyphaga</taxon>
        <taxon>Cucujiformia</taxon>
        <taxon>Tenebrionidae</taxon>
        <taxon>Tenebrionidae incertae sedis</taxon>
        <taxon>Tribolium</taxon>
    </lineage>
</organism>
<proteinExistence type="predicted"/>
<reference evidence="4 5" key="1">
    <citation type="journal article" date="2008" name="Nature">
        <title>The genome of the model beetle and pest Tribolium castaneum.</title>
        <authorList>
            <consortium name="Tribolium Genome Sequencing Consortium"/>
            <person name="Richards S."/>
            <person name="Gibbs R.A."/>
            <person name="Weinstock G.M."/>
            <person name="Brown S.J."/>
            <person name="Denell R."/>
            <person name="Beeman R.W."/>
            <person name="Gibbs R."/>
            <person name="Beeman R.W."/>
            <person name="Brown S.J."/>
            <person name="Bucher G."/>
            <person name="Friedrich M."/>
            <person name="Grimmelikhuijzen C.J."/>
            <person name="Klingler M."/>
            <person name="Lorenzen M."/>
            <person name="Richards S."/>
            <person name="Roth S."/>
            <person name="Schroder R."/>
            <person name="Tautz D."/>
            <person name="Zdobnov E.M."/>
            <person name="Muzny D."/>
            <person name="Gibbs R.A."/>
            <person name="Weinstock G.M."/>
            <person name="Attaway T."/>
            <person name="Bell S."/>
            <person name="Buhay C.J."/>
            <person name="Chandrabose M.N."/>
            <person name="Chavez D."/>
            <person name="Clerk-Blankenburg K.P."/>
            <person name="Cree A."/>
            <person name="Dao M."/>
            <person name="Davis C."/>
            <person name="Chacko J."/>
            <person name="Dinh H."/>
            <person name="Dugan-Rocha S."/>
            <person name="Fowler G."/>
            <person name="Garner T.T."/>
            <person name="Garnes J."/>
            <person name="Gnirke A."/>
            <person name="Hawes A."/>
            <person name="Hernandez J."/>
            <person name="Hines S."/>
            <person name="Holder M."/>
            <person name="Hume J."/>
            <person name="Jhangiani S.N."/>
            <person name="Joshi V."/>
            <person name="Khan Z.M."/>
            <person name="Jackson L."/>
            <person name="Kovar C."/>
            <person name="Kowis A."/>
            <person name="Lee S."/>
            <person name="Lewis L.R."/>
            <person name="Margolis J."/>
            <person name="Morgan M."/>
            <person name="Nazareth L.V."/>
            <person name="Nguyen N."/>
            <person name="Okwuonu G."/>
            <person name="Parker D."/>
            <person name="Richards S."/>
            <person name="Ruiz S.J."/>
            <person name="Santibanez J."/>
            <person name="Savard J."/>
            <person name="Scherer S.E."/>
            <person name="Schneider B."/>
            <person name="Sodergren E."/>
            <person name="Tautz D."/>
            <person name="Vattahil S."/>
            <person name="Villasana D."/>
            <person name="White C.S."/>
            <person name="Wright R."/>
            <person name="Park Y."/>
            <person name="Beeman R.W."/>
            <person name="Lord J."/>
            <person name="Oppert B."/>
            <person name="Lorenzen M."/>
            <person name="Brown S."/>
            <person name="Wang L."/>
            <person name="Savard J."/>
            <person name="Tautz D."/>
            <person name="Richards S."/>
            <person name="Weinstock G."/>
            <person name="Gibbs R.A."/>
            <person name="Liu Y."/>
            <person name="Worley K."/>
            <person name="Weinstock G."/>
            <person name="Elsik C.G."/>
            <person name="Reese J.T."/>
            <person name="Elhaik E."/>
            <person name="Landan G."/>
            <person name="Graur D."/>
            <person name="Arensburger P."/>
            <person name="Atkinson P."/>
            <person name="Beeman R.W."/>
            <person name="Beidler J."/>
            <person name="Brown S.J."/>
            <person name="Demuth J.P."/>
            <person name="Drury D.W."/>
            <person name="Du Y.Z."/>
            <person name="Fujiwara H."/>
            <person name="Lorenzen M."/>
            <person name="Maselli V."/>
            <person name="Osanai M."/>
            <person name="Park Y."/>
            <person name="Robertson H.M."/>
            <person name="Tu Z."/>
            <person name="Wang J.J."/>
            <person name="Wang S."/>
            <person name="Richards S."/>
            <person name="Song H."/>
            <person name="Zhang L."/>
            <person name="Sodergren E."/>
            <person name="Werner D."/>
            <person name="Stanke M."/>
            <person name="Morgenstern B."/>
            <person name="Solovyev V."/>
            <person name="Kosarev P."/>
            <person name="Brown G."/>
            <person name="Chen H.C."/>
            <person name="Ermolaeva O."/>
            <person name="Hlavina W."/>
            <person name="Kapustin Y."/>
            <person name="Kiryutin B."/>
            <person name="Kitts P."/>
            <person name="Maglott D."/>
            <person name="Pruitt K."/>
            <person name="Sapojnikov V."/>
            <person name="Souvorov A."/>
            <person name="Mackey A.J."/>
            <person name="Waterhouse R.M."/>
            <person name="Wyder S."/>
            <person name="Zdobnov E.M."/>
            <person name="Zdobnov E.M."/>
            <person name="Wyder S."/>
            <person name="Kriventseva E.V."/>
            <person name="Kadowaki T."/>
            <person name="Bork P."/>
            <person name="Aranda M."/>
            <person name="Bao R."/>
            <person name="Beermann A."/>
            <person name="Berns N."/>
            <person name="Bolognesi R."/>
            <person name="Bonneton F."/>
            <person name="Bopp D."/>
            <person name="Brown S.J."/>
            <person name="Bucher G."/>
            <person name="Butts T."/>
            <person name="Chaumot A."/>
            <person name="Denell R.E."/>
            <person name="Ferrier D.E."/>
            <person name="Friedrich M."/>
            <person name="Gordon C.M."/>
            <person name="Jindra M."/>
            <person name="Klingler M."/>
            <person name="Lan Q."/>
            <person name="Lattorff H.M."/>
            <person name="Laudet V."/>
            <person name="von Levetsow C."/>
            <person name="Liu Z."/>
            <person name="Lutz R."/>
            <person name="Lynch J.A."/>
            <person name="da Fonseca R.N."/>
            <person name="Posnien N."/>
            <person name="Reuter R."/>
            <person name="Roth S."/>
            <person name="Savard J."/>
            <person name="Schinko J.B."/>
            <person name="Schmitt C."/>
            <person name="Schoppmeier M."/>
            <person name="Schroder R."/>
            <person name="Shippy T.D."/>
            <person name="Simonnet F."/>
            <person name="Marques-Souza H."/>
            <person name="Tautz D."/>
            <person name="Tomoyasu Y."/>
            <person name="Trauner J."/>
            <person name="Van der Zee M."/>
            <person name="Vervoort M."/>
            <person name="Wittkopp N."/>
            <person name="Wimmer E.A."/>
            <person name="Yang X."/>
            <person name="Jones A.K."/>
            <person name="Sattelle D.B."/>
            <person name="Ebert P.R."/>
            <person name="Nelson D."/>
            <person name="Scott J.G."/>
            <person name="Beeman R.W."/>
            <person name="Muthukrishnan S."/>
            <person name="Kramer K.J."/>
            <person name="Arakane Y."/>
            <person name="Beeman R.W."/>
            <person name="Zhu Q."/>
            <person name="Hogenkamp D."/>
            <person name="Dixit R."/>
            <person name="Oppert B."/>
            <person name="Jiang H."/>
            <person name="Zou Z."/>
            <person name="Marshall J."/>
            <person name="Elpidina E."/>
            <person name="Vinokurov K."/>
            <person name="Oppert C."/>
            <person name="Zou Z."/>
            <person name="Evans J."/>
            <person name="Lu Z."/>
            <person name="Zhao P."/>
            <person name="Sumathipala N."/>
            <person name="Altincicek B."/>
            <person name="Vilcinskas A."/>
            <person name="Williams M."/>
            <person name="Hultmark D."/>
            <person name="Hetru C."/>
            <person name="Jiang H."/>
            <person name="Grimmelikhuijzen C.J."/>
            <person name="Hauser F."/>
            <person name="Cazzamali G."/>
            <person name="Williamson M."/>
            <person name="Park Y."/>
            <person name="Li B."/>
            <person name="Tanaka Y."/>
            <person name="Predel R."/>
            <person name="Neupert S."/>
            <person name="Schachtner J."/>
            <person name="Verleyen P."/>
            <person name="Raible F."/>
            <person name="Bork P."/>
            <person name="Friedrich M."/>
            <person name="Walden K.K."/>
            <person name="Robertson H.M."/>
            <person name="Angeli S."/>
            <person name="Foret S."/>
            <person name="Bucher G."/>
            <person name="Schuetz S."/>
            <person name="Maleszka R."/>
            <person name="Wimmer E.A."/>
            <person name="Beeman R.W."/>
            <person name="Lorenzen M."/>
            <person name="Tomoyasu Y."/>
            <person name="Miller S.C."/>
            <person name="Grossmann D."/>
            <person name="Bucher G."/>
        </authorList>
    </citation>
    <scope>NUCLEOTIDE SEQUENCE [LARGE SCALE GENOMIC DNA]</scope>
    <source>
        <strain evidence="4 5">Georgia GA2</strain>
    </source>
</reference>
<evidence type="ECO:0000256" key="1">
    <source>
        <dbReference type="SAM" id="MobiDB-lite"/>
    </source>
</evidence>
<dbReference type="PROSITE" id="PS01186">
    <property type="entry name" value="EGF_2"/>
    <property type="match status" value="1"/>
</dbReference>
<feature type="region of interest" description="Disordered" evidence="1">
    <location>
        <begin position="357"/>
        <end position="378"/>
    </location>
</feature>
<evidence type="ECO:0000259" key="3">
    <source>
        <dbReference type="PROSITE" id="PS01186"/>
    </source>
</evidence>
<evidence type="ECO:0000256" key="2">
    <source>
        <dbReference type="SAM" id="Phobius"/>
    </source>
</evidence>
<dbReference type="EMBL" id="KQ971329">
    <property type="protein sequence ID" value="KYB28343.1"/>
    <property type="molecule type" value="Genomic_DNA"/>
</dbReference>
<accession>A0A139WK99</accession>
<evidence type="ECO:0000313" key="4">
    <source>
        <dbReference type="EMBL" id="KYB28343.1"/>
    </source>
</evidence>
<keyword evidence="2" id="KW-0472">Membrane</keyword>
<name>A0A139WK99_TRICA</name>
<protein>
    <recommendedName>
        <fullName evidence="3">EGF-like domain-containing protein</fullName>
    </recommendedName>
</protein>
<dbReference type="Proteomes" id="UP000007266">
    <property type="component" value="Linkage group 3"/>
</dbReference>